<dbReference type="InterPro" id="IPR046947">
    <property type="entry name" value="LytR-like"/>
</dbReference>
<dbReference type="OrthoDB" id="2168082at2"/>
<dbReference type="PANTHER" id="PTHR37299">
    <property type="entry name" value="TRANSCRIPTIONAL REGULATOR-RELATED"/>
    <property type="match status" value="1"/>
</dbReference>
<dbReference type="Proteomes" id="UP000249819">
    <property type="component" value="Unassembled WGS sequence"/>
</dbReference>
<evidence type="ECO:0000259" key="3">
    <source>
        <dbReference type="PROSITE" id="PS50930"/>
    </source>
</evidence>
<dbReference type="SMART" id="SM00448">
    <property type="entry name" value="REC"/>
    <property type="match status" value="1"/>
</dbReference>
<evidence type="ECO:0000313" key="4">
    <source>
        <dbReference type="EMBL" id="RAJ77554.1"/>
    </source>
</evidence>
<protein>
    <submittedName>
        <fullName evidence="4">Two-component system LytT family response regulator</fullName>
    </submittedName>
</protein>
<dbReference type="EMBL" id="QLMA01000007">
    <property type="protein sequence ID" value="RAJ77554.1"/>
    <property type="molecule type" value="Genomic_DNA"/>
</dbReference>
<dbReference type="AlphaFoldDB" id="A0A327VT21"/>
<keyword evidence="1" id="KW-0597">Phosphoprotein</keyword>
<comment type="caution">
    <text evidence="4">The sequence shown here is derived from an EMBL/GenBank/DDBJ whole genome shotgun (WGS) entry which is preliminary data.</text>
</comment>
<reference evidence="4 5" key="1">
    <citation type="submission" date="2018-06" db="EMBL/GenBank/DDBJ databases">
        <title>Genomic Encyclopedia of Archaeal and Bacterial Type Strains, Phase II (KMG-II): from individual species to whole genera.</title>
        <authorList>
            <person name="Goeker M."/>
        </authorList>
    </citation>
    <scope>NUCLEOTIDE SEQUENCE [LARGE SCALE GENOMIC DNA]</scope>
    <source>
        <strain evidence="4 5">DSM 29821</strain>
    </source>
</reference>
<evidence type="ECO:0000256" key="1">
    <source>
        <dbReference type="PROSITE-ProRule" id="PRU00169"/>
    </source>
</evidence>
<gene>
    <name evidence="4" type="ORF">CLV59_107321</name>
</gene>
<dbReference type="PROSITE" id="PS50110">
    <property type="entry name" value="RESPONSE_REGULATORY"/>
    <property type="match status" value="1"/>
</dbReference>
<accession>A0A327VT21</accession>
<dbReference type="Gene3D" id="3.40.50.2300">
    <property type="match status" value="1"/>
</dbReference>
<evidence type="ECO:0000259" key="2">
    <source>
        <dbReference type="PROSITE" id="PS50110"/>
    </source>
</evidence>
<feature type="modified residue" description="4-aspartylphosphate" evidence="1">
    <location>
        <position position="55"/>
    </location>
</feature>
<proteinExistence type="predicted"/>
<dbReference type="SMART" id="SM00850">
    <property type="entry name" value="LytTR"/>
    <property type="match status" value="1"/>
</dbReference>
<organism evidence="4 5">
    <name type="scientific">Chitinophaga dinghuensis</name>
    <dbReference type="NCBI Taxonomy" id="1539050"/>
    <lineage>
        <taxon>Bacteria</taxon>
        <taxon>Pseudomonadati</taxon>
        <taxon>Bacteroidota</taxon>
        <taxon>Chitinophagia</taxon>
        <taxon>Chitinophagales</taxon>
        <taxon>Chitinophagaceae</taxon>
        <taxon>Chitinophaga</taxon>
    </lineage>
</organism>
<feature type="domain" description="Response regulatory" evidence="2">
    <location>
        <begin position="2"/>
        <end position="115"/>
    </location>
</feature>
<dbReference type="PROSITE" id="PS50930">
    <property type="entry name" value="HTH_LYTTR"/>
    <property type="match status" value="1"/>
</dbReference>
<name>A0A327VT21_9BACT</name>
<dbReference type="RefSeq" id="WP_111594133.1">
    <property type="nucleotide sequence ID" value="NZ_QLMA01000007.1"/>
</dbReference>
<sequence>MRILIIEDEKHNAARLQRIIGDISADHEVLGILESVEDAVEWFSLHPAPDVALMDIRLTDGLSFDIFKETTVACPVIFTTAYDEYAVRAFKVNSVDYLLKPIQEEDLQQALDRITPVHRSQEPLADIEQLIQLMQPQTKAYRKRFLLPVYDGFKTIQVEDICFAYSELKATKLVLGNEEEEIVTYSLDELEEDLDPEYFFRANRQFLIHVNAISKIHNSFNGKLKVELKHHPEKEVLISKDKAARFKQWLDK</sequence>
<dbReference type="Pfam" id="PF04397">
    <property type="entry name" value="LytTR"/>
    <property type="match status" value="1"/>
</dbReference>
<feature type="domain" description="HTH LytTR-type" evidence="3">
    <location>
        <begin position="145"/>
        <end position="252"/>
    </location>
</feature>
<dbReference type="GO" id="GO:0000156">
    <property type="term" value="F:phosphorelay response regulator activity"/>
    <property type="evidence" value="ECO:0007669"/>
    <property type="project" value="InterPro"/>
</dbReference>
<keyword evidence="5" id="KW-1185">Reference proteome</keyword>
<dbReference type="InterPro" id="IPR001789">
    <property type="entry name" value="Sig_transdc_resp-reg_receiver"/>
</dbReference>
<dbReference type="FunFam" id="3.40.50.2300:FF:000361">
    <property type="entry name" value="Two-component system response regulator"/>
    <property type="match status" value="1"/>
</dbReference>
<dbReference type="SUPFAM" id="SSF52172">
    <property type="entry name" value="CheY-like"/>
    <property type="match status" value="1"/>
</dbReference>
<dbReference type="GO" id="GO:0003677">
    <property type="term" value="F:DNA binding"/>
    <property type="evidence" value="ECO:0007669"/>
    <property type="project" value="InterPro"/>
</dbReference>
<dbReference type="InterPro" id="IPR011006">
    <property type="entry name" value="CheY-like_superfamily"/>
</dbReference>
<dbReference type="PANTHER" id="PTHR37299:SF1">
    <property type="entry name" value="STAGE 0 SPORULATION PROTEIN A HOMOLOG"/>
    <property type="match status" value="1"/>
</dbReference>
<dbReference type="Gene3D" id="2.40.50.1020">
    <property type="entry name" value="LytTr DNA-binding domain"/>
    <property type="match status" value="1"/>
</dbReference>
<dbReference type="Pfam" id="PF00072">
    <property type="entry name" value="Response_reg"/>
    <property type="match status" value="1"/>
</dbReference>
<evidence type="ECO:0000313" key="5">
    <source>
        <dbReference type="Proteomes" id="UP000249819"/>
    </source>
</evidence>
<dbReference type="InterPro" id="IPR007492">
    <property type="entry name" value="LytTR_DNA-bd_dom"/>
</dbReference>